<dbReference type="EMBL" id="LFYR01001529">
    <property type="protein sequence ID" value="KMZ61114.1"/>
    <property type="molecule type" value="Genomic_DNA"/>
</dbReference>
<keyword evidence="10" id="KW-0325">Glycoprotein</keyword>
<organism evidence="15 16">
    <name type="scientific">Zostera marina</name>
    <name type="common">Eelgrass</name>
    <dbReference type="NCBI Taxonomy" id="29655"/>
    <lineage>
        <taxon>Eukaryota</taxon>
        <taxon>Viridiplantae</taxon>
        <taxon>Streptophyta</taxon>
        <taxon>Embryophyta</taxon>
        <taxon>Tracheophyta</taxon>
        <taxon>Spermatophyta</taxon>
        <taxon>Magnoliopsida</taxon>
        <taxon>Liliopsida</taxon>
        <taxon>Zosteraceae</taxon>
        <taxon>Zostera</taxon>
    </lineage>
</organism>
<dbReference type="InterPro" id="IPR024709">
    <property type="entry name" value="FucosylTrfase_pln"/>
</dbReference>
<evidence type="ECO:0000256" key="10">
    <source>
        <dbReference type="ARBA" id="ARBA00023180"/>
    </source>
</evidence>
<evidence type="ECO:0000256" key="4">
    <source>
        <dbReference type="ARBA" id="ARBA00022676"/>
    </source>
</evidence>
<dbReference type="OrthoDB" id="2016498at2759"/>
<evidence type="ECO:0000256" key="12">
    <source>
        <dbReference type="ARBA" id="ARBA00023277"/>
    </source>
</evidence>
<dbReference type="GO" id="GO:0006004">
    <property type="term" value="P:fucose metabolic process"/>
    <property type="evidence" value="ECO:0007669"/>
    <property type="project" value="UniProtKB-KW"/>
</dbReference>
<sequence>MEKNATVGQKKKKAVAGTKYFSNITDNSFQNYFQISPKKSGRNRLLKFRSLFLVALLILTALISFNIVTQQNPTCGLAISNLLPEKTKFFGNGGVETTRREEGAKEGFWKQPNGMGYRPCLEFSEDYRNETESVIKDRRKFVILVVNGGLNQQRNQIVDAVVIARILGAALVVPIMKVNVVWGDDSEFTDIFDFEYFKKTLADDIRVVASLPWFHVTTNHIDGSQNEFNASPEWYRRKYLRKMNRFGVLLLRSIDSRLSKDLPPDLQKLRCKAAFQALRFAAPIMELGNKLTERMRSEGPYLALHLRMERDVWVRTGCLPGLTEYYDDIIYDERKNRPDLLSGRTNMEYHQRKLAGLCPLTSVEISRLMKALGVPRNTRIYLAGGEPFGGEVAMKPLLQEFPYMYNKENISLPGELEQFADRASILAALDFIVAENSDVFMQSHGGNMGRALQGRRTFFGHKKHIVPQKRQMISYFLNETMPESEFNTIIRDLHHDLISHRAPSKDVTSHPIPDCMCNTTSTATIGSVFF</sequence>
<dbReference type="OMA" id="PECMCNQ"/>
<dbReference type="Pfam" id="PF10250">
    <property type="entry name" value="O-FucT"/>
    <property type="match status" value="1"/>
</dbReference>
<evidence type="ECO:0000256" key="2">
    <source>
        <dbReference type="ARBA" id="ARBA00004881"/>
    </source>
</evidence>
<keyword evidence="6 14" id="KW-0812">Transmembrane</keyword>
<evidence type="ECO:0000256" key="7">
    <source>
        <dbReference type="ARBA" id="ARBA00022968"/>
    </source>
</evidence>
<evidence type="ECO:0000256" key="13">
    <source>
        <dbReference type="ARBA" id="ARBA00030350"/>
    </source>
</evidence>
<comment type="caution">
    <text evidence="15">The sequence shown here is derived from an EMBL/GenBank/DDBJ whole genome shotgun (WGS) entry which is preliminary data.</text>
</comment>
<dbReference type="GO" id="GO:0016757">
    <property type="term" value="F:glycosyltransferase activity"/>
    <property type="evidence" value="ECO:0007669"/>
    <property type="project" value="UniProtKB-KW"/>
</dbReference>
<protein>
    <recommendedName>
        <fullName evidence="13">O-fucosyltransferase family protein</fullName>
    </recommendedName>
</protein>
<dbReference type="PANTHER" id="PTHR31741">
    <property type="entry name" value="OS02G0726500 PROTEIN-RELATED"/>
    <property type="match status" value="1"/>
</dbReference>
<proteinExistence type="inferred from homology"/>
<keyword evidence="16" id="KW-1185">Reference proteome</keyword>
<evidence type="ECO:0000256" key="9">
    <source>
        <dbReference type="ARBA" id="ARBA00023136"/>
    </source>
</evidence>
<dbReference type="Proteomes" id="UP000036987">
    <property type="component" value="Unassembled WGS sequence"/>
</dbReference>
<evidence type="ECO:0000256" key="6">
    <source>
        <dbReference type="ARBA" id="ARBA00022692"/>
    </source>
</evidence>
<dbReference type="PIRSF" id="PIRSF009360">
    <property type="entry name" value="UCP009360"/>
    <property type="match status" value="1"/>
</dbReference>
<keyword evidence="12" id="KW-0119">Carbohydrate metabolism</keyword>
<evidence type="ECO:0000256" key="5">
    <source>
        <dbReference type="ARBA" id="ARBA00022679"/>
    </source>
</evidence>
<dbReference type="InterPro" id="IPR019378">
    <property type="entry name" value="GDP-Fuc_O-FucTrfase"/>
</dbReference>
<evidence type="ECO:0000256" key="8">
    <source>
        <dbReference type="ARBA" id="ARBA00022989"/>
    </source>
</evidence>
<name>A0A0K9NWI3_ZOSMR</name>
<keyword evidence="11" id="KW-0294">Fucose metabolism</keyword>
<dbReference type="CDD" id="cd11299">
    <property type="entry name" value="O-FucT_plant"/>
    <property type="match status" value="1"/>
</dbReference>
<comment type="pathway">
    <text evidence="2">Glycan metabolism.</text>
</comment>
<dbReference type="AlphaFoldDB" id="A0A0K9NWI3"/>
<evidence type="ECO:0000256" key="11">
    <source>
        <dbReference type="ARBA" id="ARBA00023253"/>
    </source>
</evidence>
<comment type="similarity">
    <text evidence="3">Belongs to the glycosyltransferase GT106 family.</text>
</comment>
<evidence type="ECO:0000313" key="16">
    <source>
        <dbReference type="Proteomes" id="UP000036987"/>
    </source>
</evidence>
<evidence type="ECO:0000256" key="14">
    <source>
        <dbReference type="SAM" id="Phobius"/>
    </source>
</evidence>
<keyword evidence="7" id="KW-0735">Signal-anchor</keyword>
<keyword evidence="4 15" id="KW-0328">Glycosyltransferase</keyword>
<evidence type="ECO:0000313" key="15">
    <source>
        <dbReference type="EMBL" id="KMZ61114.1"/>
    </source>
</evidence>
<keyword evidence="9 14" id="KW-0472">Membrane</keyword>
<reference evidence="16" key="1">
    <citation type="journal article" date="2016" name="Nature">
        <title>The genome of the seagrass Zostera marina reveals angiosperm adaptation to the sea.</title>
        <authorList>
            <person name="Olsen J.L."/>
            <person name="Rouze P."/>
            <person name="Verhelst B."/>
            <person name="Lin Y.-C."/>
            <person name="Bayer T."/>
            <person name="Collen J."/>
            <person name="Dattolo E."/>
            <person name="De Paoli E."/>
            <person name="Dittami S."/>
            <person name="Maumus F."/>
            <person name="Michel G."/>
            <person name="Kersting A."/>
            <person name="Lauritano C."/>
            <person name="Lohaus R."/>
            <person name="Toepel M."/>
            <person name="Tonon T."/>
            <person name="Vanneste K."/>
            <person name="Amirebrahimi M."/>
            <person name="Brakel J."/>
            <person name="Bostroem C."/>
            <person name="Chovatia M."/>
            <person name="Grimwood J."/>
            <person name="Jenkins J.W."/>
            <person name="Jueterbock A."/>
            <person name="Mraz A."/>
            <person name="Stam W.T."/>
            <person name="Tice H."/>
            <person name="Bornberg-Bauer E."/>
            <person name="Green P.J."/>
            <person name="Pearson G.A."/>
            <person name="Procaccini G."/>
            <person name="Duarte C.M."/>
            <person name="Schmutz J."/>
            <person name="Reusch T.B.H."/>
            <person name="Van de Peer Y."/>
        </authorList>
    </citation>
    <scope>NUCLEOTIDE SEQUENCE [LARGE SCALE GENOMIC DNA]</scope>
    <source>
        <strain evidence="16">cv. Finnish</strain>
    </source>
</reference>
<dbReference type="GO" id="GO:0016020">
    <property type="term" value="C:membrane"/>
    <property type="evidence" value="ECO:0007669"/>
    <property type="project" value="UniProtKB-SubCell"/>
</dbReference>
<comment type="subcellular location">
    <subcellularLocation>
        <location evidence="1">Membrane</location>
        <topology evidence="1">Single-pass type II membrane protein</topology>
    </subcellularLocation>
</comment>
<dbReference type="PANTHER" id="PTHR31741:SF66">
    <property type="entry name" value="O-FUCOSYLTRANSFERASE 20"/>
    <property type="match status" value="1"/>
</dbReference>
<evidence type="ECO:0000256" key="3">
    <source>
        <dbReference type="ARBA" id="ARBA00007737"/>
    </source>
</evidence>
<dbReference type="GO" id="GO:0005737">
    <property type="term" value="C:cytoplasm"/>
    <property type="evidence" value="ECO:0000318"/>
    <property type="project" value="GO_Central"/>
</dbReference>
<accession>A0A0K9NWI3</accession>
<evidence type="ECO:0000256" key="1">
    <source>
        <dbReference type="ARBA" id="ARBA00004606"/>
    </source>
</evidence>
<keyword evidence="8 14" id="KW-1133">Transmembrane helix</keyword>
<gene>
    <name evidence="15" type="ORF">ZOSMA_54G00450</name>
</gene>
<keyword evidence="5 15" id="KW-0808">Transferase</keyword>
<feature type="transmembrane region" description="Helical" evidence="14">
    <location>
        <begin position="48"/>
        <end position="68"/>
    </location>
</feature>